<evidence type="ECO:0000313" key="3">
    <source>
        <dbReference type="Proteomes" id="UP001305779"/>
    </source>
</evidence>
<feature type="signal peptide" evidence="1">
    <location>
        <begin position="1"/>
        <end position="16"/>
    </location>
</feature>
<gene>
    <name evidence="2" type="ORF">PRZ48_005478</name>
</gene>
<comment type="caution">
    <text evidence="2">The sequence shown here is derived from an EMBL/GenBank/DDBJ whole genome shotgun (WGS) entry which is preliminary data.</text>
</comment>
<sequence length="255" mass="27714">MQTRTFLLALLALAMASPNPIPQETSIPEEPPTVEFPPITETVVPTTVPTETAIWRHPDLIPTPKAPFPIYNFSSTVTPENLDLRRNGQLLVSDLTGPFLYQLDPTQGPGQTVKVVHEFKGYSSTTGLVELEEDVFALGVGNFTLADGPTRGTWKIWRIDLRSKHTVRVEPLVSAPDAMILGEITAINASAGLLAATDYVQGTLWLLDLLNNRTTPIITSPELATTTVGSGGDIGFNGLKYRNGRLYFQVTTTGL</sequence>
<keyword evidence="1" id="KW-0732">Signal</keyword>
<organism evidence="2 3">
    <name type="scientific">Zasmidium cellare</name>
    <name type="common">Wine cellar mold</name>
    <name type="synonym">Racodium cellare</name>
    <dbReference type="NCBI Taxonomy" id="395010"/>
    <lineage>
        <taxon>Eukaryota</taxon>
        <taxon>Fungi</taxon>
        <taxon>Dikarya</taxon>
        <taxon>Ascomycota</taxon>
        <taxon>Pezizomycotina</taxon>
        <taxon>Dothideomycetes</taxon>
        <taxon>Dothideomycetidae</taxon>
        <taxon>Mycosphaerellales</taxon>
        <taxon>Mycosphaerellaceae</taxon>
        <taxon>Zasmidium</taxon>
    </lineage>
</organism>
<dbReference type="SUPFAM" id="SSF63829">
    <property type="entry name" value="Calcium-dependent phosphotriesterase"/>
    <property type="match status" value="1"/>
</dbReference>
<keyword evidence="3" id="KW-1185">Reference proteome</keyword>
<protein>
    <submittedName>
        <fullName evidence="2">Uncharacterized protein</fullName>
    </submittedName>
</protein>
<name>A0ABR0ESV0_ZASCE</name>
<accession>A0ABR0ESV0</accession>
<dbReference type="PANTHER" id="PTHR42060">
    <property type="entry name" value="NHL REPEAT-CONTAINING PROTEIN-RELATED"/>
    <property type="match status" value="1"/>
</dbReference>
<proteinExistence type="predicted"/>
<feature type="chain" id="PRO_5046419448" evidence="1">
    <location>
        <begin position="17"/>
        <end position="255"/>
    </location>
</feature>
<dbReference type="Gene3D" id="2.120.10.30">
    <property type="entry name" value="TolB, C-terminal domain"/>
    <property type="match status" value="1"/>
</dbReference>
<dbReference type="InterPro" id="IPR011042">
    <property type="entry name" value="6-blade_b-propeller_TolB-like"/>
</dbReference>
<dbReference type="PANTHER" id="PTHR42060:SF1">
    <property type="entry name" value="NHL REPEAT-CONTAINING PROTEIN"/>
    <property type="match status" value="1"/>
</dbReference>
<evidence type="ECO:0000256" key="1">
    <source>
        <dbReference type="SAM" id="SignalP"/>
    </source>
</evidence>
<reference evidence="2 3" key="1">
    <citation type="journal article" date="2023" name="G3 (Bethesda)">
        <title>A chromosome-level genome assembly of Zasmidium syzygii isolated from banana leaves.</title>
        <authorList>
            <person name="van Westerhoven A.C."/>
            <person name="Mehrabi R."/>
            <person name="Talebi R."/>
            <person name="Steentjes M.B.F."/>
            <person name="Corcolon B."/>
            <person name="Chong P.A."/>
            <person name="Kema G.H.J."/>
            <person name="Seidl M.F."/>
        </authorList>
    </citation>
    <scope>NUCLEOTIDE SEQUENCE [LARGE SCALE GENOMIC DNA]</scope>
    <source>
        <strain evidence="2 3">P124</strain>
    </source>
</reference>
<dbReference type="Proteomes" id="UP001305779">
    <property type="component" value="Unassembled WGS sequence"/>
</dbReference>
<evidence type="ECO:0000313" key="2">
    <source>
        <dbReference type="EMBL" id="KAK4504562.1"/>
    </source>
</evidence>
<dbReference type="InterPro" id="IPR052998">
    <property type="entry name" value="Hetero-Diels-Alderase-like"/>
</dbReference>
<dbReference type="EMBL" id="JAXOVC010000003">
    <property type="protein sequence ID" value="KAK4504562.1"/>
    <property type="molecule type" value="Genomic_DNA"/>
</dbReference>